<evidence type="ECO:0000256" key="1">
    <source>
        <dbReference type="ARBA" id="ARBA00005466"/>
    </source>
</evidence>
<dbReference type="Gene3D" id="3.30.465.10">
    <property type="match status" value="1"/>
</dbReference>
<comment type="caution">
    <text evidence="5">The sequence shown here is derived from an EMBL/GenBank/DDBJ whole genome shotgun (WGS) entry which is preliminary data.</text>
</comment>
<dbReference type="PANTHER" id="PTHR42973:SF7">
    <property type="entry name" value="FAD-BINDING PCMH-TYPE DOMAIN-CONTAINING PROTEIN"/>
    <property type="match status" value="1"/>
</dbReference>
<reference evidence="5" key="1">
    <citation type="submission" date="2022-11" db="EMBL/GenBank/DDBJ databases">
        <title>Chromosomal genome sequence assembly and mating type (MAT) locus characterization of the leprose asexual lichenized fungus Lepraria neglecta (Nyl.) Erichsen.</title>
        <authorList>
            <person name="Allen J.L."/>
            <person name="Pfeffer B."/>
        </authorList>
    </citation>
    <scope>NUCLEOTIDE SEQUENCE</scope>
    <source>
        <strain evidence="5">Allen 5258</strain>
    </source>
</reference>
<keyword evidence="2" id="KW-0285">Flavoprotein</keyword>
<evidence type="ECO:0000256" key="3">
    <source>
        <dbReference type="ARBA" id="ARBA00022827"/>
    </source>
</evidence>
<dbReference type="GO" id="GO:0050660">
    <property type="term" value="F:flavin adenine dinucleotide binding"/>
    <property type="evidence" value="ECO:0007669"/>
    <property type="project" value="InterPro"/>
</dbReference>
<accession>A0AAE0DM12</accession>
<dbReference type="SUPFAM" id="SSF56176">
    <property type="entry name" value="FAD-binding/transporter-associated domain-like"/>
    <property type="match status" value="1"/>
</dbReference>
<name>A0AAE0DM12_9LECA</name>
<evidence type="ECO:0000256" key="2">
    <source>
        <dbReference type="ARBA" id="ARBA00022630"/>
    </source>
</evidence>
<keyword evidence="6" id="KW-1185">Reference proteome</keyword>
<keyword evidence="4" id="KW-0560">Oxidoreductase</keyword>
<dbReference type="GO" id="GO:0016491">
    <property type="term" value="F:oxidoreductase activity"/>
    <property type="evidence" value="ECO:0007669"/>
    <property type="project" value="UniProtKB-KW"/>
</dbReference>
<dbReference type="Gene3D" id="3.40.462.20">
    <property type="match status" value="1"/>
</dbReference>
<dbReference type="InterPro" id="IPR016169">
    <property type="entry name" value="FAD-bd_PCMH_sub2"/>
</dbReference>
<evidence type="ECO:0000313" key="6">
    <source>
        <dbReference type="Proteomes" id="UP001276659"/>
    </source>
</evidence>
<dbReference type="Proteomes" id="UP001276659">
    <property type="component" value="Unassembled WGS sequence"/>
</dbReference>
<dbReference type="InterPro" id="IPR050416">
    <property type="entry name" value="FAD-linked_Oxidoreductase"/>
</dbReference>
<evidence type="ECO:0000256" key="4">
    <source>
        <dbReference type="ARBA" id="ARBA00023002"/>
    </source>
</evidence>
<protein>
    <submittedName>
        <fullName evidence="5">Uncharacterized protein</fullName>
    </submittedName>
</protein>
<keyword evidence="3" id="KW-0274">FAD</keyword>
<evidence type="ECO:0000313" key="5">
    <source>
        <dbReference type="EMBL" id="KAK3171958.1"/>
    </source>
</evidence>
<proteinExistence type="inferred from homology"/>
<gene>
    <name evidence="5" type="ORF">OEA41_004042</name>
</gene>
<organism evidence="5 6">
    <name type="scientific">Lepraria neglecta</name>
    <dbReference type="NCBI Taxonomy" id="209136"/>
    <lineage>
        <taxon>Eukaryota</taxon>
        <taxon>Fungi</taxon>
        <taxon>Dikarya</taxon>
        <taxon>Ascomycota</taxon>
        <taxon>Pezizomycotina</taxon>
        <taxon>Lecanoromycetes</taxon>
        <taxon>OSLEUM clade</taxon>
        <taxon>Lecanoromycetidae</taxon>
        <taxon>Lecanorales</taxon>
        <taxon>Lecanorineae</taxon>
        <taxon>Stereocaulaceae</taxon>
        <taxon>Lepraria</taxon>
    </lineage>
</organism>
<comment type="similarity">
    <text evidence="1">Belongs to the oxygen-dependent FAD-linked oxidoreductase family.</text>
</comment>
<dbReference type="PANTHER" id="PTHR42973">
    <property type="entry name" value="BINDING OXIDOREDUCTASE, PUTATIVE (AFU_ORTHOLOGUE AFUA_1G17690)-RELATED"/>
    <property type="match status" value="1"/>
</dbReference>
<dbReference type="AlphaFoldDB" id="A0AAE0DM12"/>
<sequence>MGLAYDNMLSAKIILADGRLVYADNVHQPDLFWAIKGAGFYFGVTEITLRTYSLSIFGTEEGRHWIGNFLYPLERAAEVFRRQENWDKVFGFEQRAIETMRLGTEPESYVDLLHGTRIGPIERRFRGPERLTKLRALKKEFDPRGAFTTEFL</sequence>
<dbReference type="EMBL" id="JASNWA010000008">
    <property type="protein sequence ID" value="KAK3171958.1"/>
    <property type="molecule type" value="Genomic_DNA"/>
</dbReference>
<dbReference type="InterPro" id="IPR036318">
    <property type="entry name" value="FAD-bd_PCMH-like_sf"/>
</dbReference>